<evidence type="ECO:0008006" key="4">
    <source>
        <dbReference type="Google" id="ProtNLM"/>
    </source>
</evidence>
<evidence type="ECO:0000313" key="3">
    <source>
        <dbReference type="Proteomes" id="UP001151760"/>
    </source>
</evidence>
<proteinExistence type="predicted"/>
<evidence type="ECO:0000313" key="2">
    <source>
        <dbReference type="EMBL" id="GJS67842.1"/>
    </source>
</evidence>
<comment type="caution">
    <text evidence="2">The sequence shown here is derived from an EMBL/GenBank/DDBJ whole genome shotgun (WGS) entry which is preliminary data.</text>
</comment>
<dbReference type="EMBL" id="BQNB010009746">
    <property type="protein sequence ID" value="GJS67842.1"/>
    <property type="molecule type" value="Genomic_DNA"/>
</dbReference>
<organism evidence="2 3">
    <name type="scientific">Tanacetum coccineum</name>
    <dbReference type="NCBI Taxonomy" id="301880"/>
    <lineage>
        <taxon>Eukaryota</taxon>
        <taxon>Viridiplantae</taxon>
        <taxon>Streptophyta</taxon>
        <taxon>Embryophyta</taxon>
        <taxon>Tracheophyta</taxon>
        <taxon>Spermatophyta</taxon>
        <taxon>Magnoliopsida</taxon>
        <taxon>eudicotyledons</taxon>
        <taxon>Gunneridae</taxon>
        <taxon>Pentapetalae</taxon>
        <taxon>asterids</taxon>
        <taxon>campanulids</taxon>
        <taxon>Asterales</taxon>
        <taxon>Asteraceae</taxon>
        <taxon>Asteroideae</taxon>
        <taxon>Anthemideae</taxon>
        <taxon>Anthemidinae</taxon>
        <taxon>Tanacetum</taxon>
    </lineage>
</organism>
<feature type="region of interest" description="Disordered" evidence="1">
    <location>
        <begin position="366"/>
        <end position="389"/>
    </location>
</feature>
<reference evidence="2" key="1">
    <citation type="journal article" date="2022" name="Int. J. Mol. Sci.">
        <title>Draft Genome of Tanacetum Coccineum: Genomic Comparison of Closely Related Tanacetum-Family Plants.</title>
        <authorList>
            <person name="Yamashiro T."/>
            <person name="Shiraishi A."/>
            <person name="Nakayama K."/>
            <person name="Satake H."/>
        </authorList>
    </citation>
    <scope>NUCLEOTIDE SEQUENCE</scope>
</reference>
<dbReference type="Proteomes" id="UP001151760">
    <property type="component" value="Unassembled WGS sequence"/>
</dbReference>
<feature type="region of interest" description="Disordered" evidence="1">
    <location>
        <begin position="220"/>
        <end position="239"/>
    </location>
</feature>
<accession>A0ABQ4XSQ2</accession>
<reference evidence="2" key="2">
    <citation type="submission" date="2022-01" db="EMBL/GenBank/DDBJ databases">
        <authorList>
            <person name="Yamashiro T."/>
            <person name="Shiraishi A."/>
            <person name="Satake H."/>
            <person name="Nakayama K."/>
        </authorList>
    </citation>
    <scope>NUCLEOTIDE SEQUENCE</scope>
</reference>
<sequence length="437" mass="49560">MSTSRQGMSSKEMEQIVAQRVANAIEASAIYELKIRMAHDSMNQVNRRIGVVRAYATRAGNRKAYAGNLPYCNKYGNPHVNAGGVVSIARKCTYQDFVKCQPLNFKGTEGVVRLTRWFEKMKTVFHISNCPQRYQVKYASCTLQNSALTWWNSHKRAIGTDVAYAMPWKVIMKLMTEGNDLTTYTQRFQELVLLYTKMVPEEEDQVEKCIGGLPNNIQENKRRFDNNSRDNREQQPPFKRQNVARVYMDRNIKNKAYAGILPLCDKCKLRHHGPFPVRCGNCKKVGHQARACWASTTMTCYGRGGKLHTKRMVTSMGIRHVKPYTLRGGSLMKLEQREITPPPGFLAVPITTTMFVATTPENTPMAYRASTSANPNPQDYDEEREMEPRLEPTRAATLPLQVASPRIRRRGEEQWSSKGIKVEGKAGLKGILKGEGL</sequence>
<evidence type="ECO:0000256" key="1">
    <source>
        <dbReference type="SAM" id="MobiDB-lite"/>
    </source>
</evidence>
<keyword evidence="3" id="KW-1185">Reference proteome</keyword>
<protein>
    <recommendedName>
        <fullName evidence="4">CCHC-type domain-containing protein</fullName>
    </recommendedName>
</protein>
<name>A0ABQ4XSQ2_9ASTR</name>
<feature type="compositionally biased region" description="Basic and acidic residues" evidence="1">
    <location>
        <begin position="220"/>
        <end position="233"/>
    </location>
</feature>
<gene>
    <name evidence="2" type="ORF">Tco_0682407</name>
</gene>